<comment type="caution">
    <text evidence="1">The sequence shown here is derived from an EMBL/GenBank/DDBJ whole genome shotgun (WGS) entry which is preliminary data.</text>
</comment>
<dbReference type="AlphaFoldDB" id="A0A5C7FXF2"/>
<reference evidence="1 2" key="1">
    <citation type="submission" date="2019-08" db="EMBL/GenBank/DDBJ databases">
        <title>Lewinella sp. strain SSH13 Genome sequencing and assembly.</title>
        <authorList>
            <person name="Kim I."/>
        </authorList>
    </citation>
    <scope>NUCLEOTIDE SEQUENCE [LARGE SCALE GENOMIC DNA]</scope>
    <source>
        <strain evidence="1 2">SSH13</strain>
    </source>
</reference>
<dbReference type="SUPFAM" id="SSF158682">
    <property type="entry name" value="TerB-like"/>
    <property type="match status" value="1"/>
</dbReference>
<accession>A0A5C7FXF2</accession>
<dbReference type="OrthoDB" id="740753at2"/>
<dbReference type="InterPro" id="IPR029024">
    <property type="entry name" value="TerB-like"/>
</dbReference>
<organism evidence="1 2">
    <name type="scientific">Neolewinella aurantiaca</name>
    <dbReference type="NCBI Taxonomy" id="2602767"/>
    <lineage>
        <taxon>Bacteria</taxon>
        <taxon>Pseudomonadati</taxon>
        <taxon>Bacteroidota</taxon>
        <taxon>Saprospiria</taxon>
        <taxon>Saprospirales</taxon>
        <taxon>Lewinellaceae</taxon>
        <taxon>Neolewinella</taxon>
    </lineage>
</organism>
<dbReference type="RefSeq" id="WP_147930486.1">
    <property type="nucleotide sequence ID" value="NZ_VOXD01000012.1"/>
</dbReference>
<dbReference type="EMBL" id="VOXD01000012">
    <property type="protein sequence ID" value="TXF89656.1"/>
    <property type="molecule type" value="Genomic_DNA"/>
</dbReference>
<proteinExistence type="predicted"/>
<evidence type="ECO:0000313" key="2">
    <source>
        <dbReference type="Proteomes" id="UP000321907"/>
    </source>
</evidence>
<evidence type="ECO:0000313" key="1">
    <source>
        <dbReference type="EMBL" id="TXF89656.1"/>
    </source>
</evidence>
<keyword evidence="2" id="KW-1185">Reference proteome</keyword>
<protein>
    <submittedName>
        <fullName evidence="1">Uncharacterized protein</fullName>
    </submittedName>
</protein>
<name>A0A5C7FXF2_9BACT</name>
<sequence length="364" mass="43430">MPIFSTYNKKYATGFDKIINRQPRENALYEISTLLTRYESNILQVPLEEIEAIARKHRIDLAKDFLTFRKDIFREYLRFCLKDYYLDWNEKEELRHLAGMLYLSNHDISNVLTSERKRLFKKKTRHAAKDGIITEREKAQLARLRHLLELDHGIAKRIKHEVYTQRYQAAVRSANADERVTDEEMKILEFIAGSMGLKRPHLDTATYRMFNRYRTYWLIENGRLPKYHPGIILNHGELAHFRGAIKWLERKLEKYTHEPRGYSHRIRYAHAYVFNHGQLEPAHIPEHEYEFVESGEVYITNQRLIFTGHSCNREVRLRDILNVFPYSNGVDVQRKDGRSPFLQFDEDVDLFSMTLNRVLMNVNH</sequence>
<gene>
    <name evidence="1" type="ORF">FUA23_09405</name>
</gene>
<dbReference type="Proteomes" id="UP000321907">
    <property type="component" value="Unassembled WGS sequence"/>
</dbReference>